<gene>
    <name evidence="2" type="ORF">A5880_001504</name>
    <name evidence="1" type="ORF">A5880_001585</name>
</gene>
<evidence type="ECO:0000313" key="1">
    <source>
        <dbReference type="EMBL" id="MEI5994027.1"/>
    </source>
</evidence>
<proteinExistence type="predicted"/>
<dbReference type="RefSeq" id="WP_086330445.1">
    <property type="nucleotide sequence ID" value="NZ_NGLE02000001.1"/>
</dbReference>
<dbReference type="AlphaFoldDB" id="A0A242CE18"/>
<dbReference type="OrthoDB" id="2178790at2"/>
<accession>A0A242CE18</accession>
<evidence type="ECO:0000313" key="3">
    <source>
        <dbReference type="Proteomes" id="UP000195139"/>
    </source>
</evidence>
<dbReference type="Proteomes" id="UP000195139">
    <property type="component" value="Unassembled WGS sequence"/>
</dbReference>
<protein>
    <submittedName>
        <fullName evidence="2">Uncharacterized protein</fullName>
    </submittedName>
</protein>
<dbReference type="EMBL" id="NGLE02000001">
    <property type="protein sequence ID" value="MEI5994027.1"/>
    <property type="molecule type" value="Genomic_DNA"/>
</dbReference>
<sequence length="193" mass="21324">MTDCQACEKLKTDNPEFVLNGITDKECKSLQKNTGLNPKLPVLHKNCEDLNDMNDCLLGYLGEELPAVDMCDIKDFIQDFLNNQRLMNKALICSDCGQWELIEKMLDALLKIIEKLKEIGVWEGGLEGGFIPGKGIAGGNINLFGGSPDGAHYIRTNNKSTENDLAGGINVALLKQLKAELKEELKQELKEGE</sequence>
<evidence type="ECO:0000313" key="2">
    <source>
        <dbReference type="EMBL" id="OTO08504.1"/>
    </source>
</evidence>
<reference evidence="2" key="1">
    <citation type="submission" date="2017-05" db="EMBL/GenBank/DDBJ databases">
        <title>The Genome Sequence of Enterococcus sp. 4G2_DIV0659.</title>
        <authorList>
            <consortium name="The Broad Institute Genomics Platform"/>
            <consortium name="The Broad Institute Genomic Center for Infectious Diseases"/>
            <person name="Earl A."/>
            <person name="Manson A."/>
            <person name="Schwartman J."/>
            <person name="Gilmore M."/>
            <person name="Abouelleil A."/>
            <person name="Cao P."/>
            <person name="Chapman S."/>
            <person name="Cusick C."/>
            <person name="Shea T."/>
            <person name="Young S."/>
            <person name="Neafsey D."/>
            <person name="Nusbaum C."/>
            <person name="Birren B."/>
        </authorList>
    </citation>
    <scope>NUCLEOTIDE SEQUENCE [LARGE SCALE GENOMIC DNA]</scope>
    <source>
        <strain evidence="2">4G2_DIV0659</strain>
    </source>
</reference>
<organism evidence="2">
    <name type="scientific">Candidatus Enterococcus mansonii</name>
    <dbReference type="NCBI Taxonomy" id="1834181"/>
    <lineage>
        <taxon>Bacteria</taxon>
        <taxon>Bacillati</taxon>
        <taxon>Bacillota</taxon>
        <taxon>Bacilli</taxon>
        <taxon>Lactobacillales</taxon>
        <taxon>Enterococcaceae</taxon>
        <taxon>Enterococcus</taxon>
    </lineage>
</organism>
<name>A0A242CE18_9ENTE</name>
<dbReference type="EMBL" id="NGLE01000002">
    <property type="protein sequence ID" value="OTO08504.1"/>
    <property type="molecule type" value="Genomic_DNA"/>
</dbReference>
<comment type="caution">
    <text evidence="2">The sequence shown here is derived from an EMBL/GenBank/DDBJ whole genome shotgun (WGS) entry which is preliminary data.</text>
</comment>
<keyword evidence="3" id="KW-1185">Reference proteome</keyword>
<dbReference type="STRING" id="1834181.A5880_001504"/>
<reference evidence="1 3" key="2">
    <citation type="submission" date="2018-07" db="EMBL/GenBank/DDBJ databases">
        <title>The Genome Sequence of Enterococcus sp. DIV0659b.</title>
        <authorList>
            <consortium name="The Broad Institute Genomics Platform"/>
            <consortium name="The Broad Institute Genomic Center for Infectious Diseases"/>
            <person name="Earl A."/>
            <person name="Manson A."/>
            <person name="Schwartman J."/>
            <person name="Gilmore M."/>
            <person name="Abouelleil A."/>
            <person name="Cao P."/>
            <person name="Chapman S."/>
            <person name="Cusick C."/>
            <person name="Shea T."/>
            <person name="Young S."/>
            <person name="Neafsey D."/>
            <person name="Nusbaum C."/>
            <person name="Birren B."/>
        </authorList>
    </citation>
    <scope>NUCLEOTIDE SEQUENCE [LARGE SCALE GENOMIC DNA]</scope>
    <source>
        <strain evidence="1 3">4G2_DIV0659</strain>
    </source>
</reference>